<protein>
    <submittedName>
        <fullName evidence="2">Uncharacterized protein</fullName>
    </submittedName>
</protein>
<dbReference type="RefSeq" id="WP_011295280.1">
    <property type="nucleotide sequence ID" value="NZ_CP138967.1"/>
</dbReference>
<evidence type="ECO:0000313" key="3">
    <source>
        <dbReference type="Proteomes" id="UP000030392"/>
    </source>
</evidence>
<proteinExistence type="predicted"/>
<dbReference type="Proteomes" id="UP000030392">
    <property type="component" value="Unassembled WGS sequence"/>
</dbReference>
<dbReference type="EMBL" id="JNAX01000010">
    <property type="protein sequence ID" value="KGG20917.1"/>
    <property type="molecule type" value="Genomic_DNA"/>
</dbReference>
<name>A0A0A2C5W0_PROMR</name>
<feature type="region of interest" description="Disordered" evidence="1">
    <location>
        <begin position="55"/>
        <end position="81"/>
    </location>
</feature>
<sequence length="81" mass="9425">MNEIDPKNDPLYLLTKAVEQGDPQVSKKVKERLDKSDDPSEMRYLEGLLILLGEKPGELEDPPDVEDDPDEYWQENDYFEV</sequence>
<evidence type="ECO:0000256" key="1">
    <source>
        <dbReference type="SAM" id="MobiDB-lite"/>
    </source>
</evidence>
<dbReference type="AlphaFoldDB" id="A0A0A2C5W0"/>
<reference evidence="3" key="1">
    <citation type="journal article" date="2014" name="Sci. Data">
        <title>Genomes of diverse isolates of the marine cyanobacterium Prochlorococcus.</title>
        <authorList>
            <person name="Biller S."/>
            <person name="Berube P."/>
            <person name="Thompson J."/>
            <person name="Kelly L."/>
            <person name="Roggensack S."/>
            <person name="Awad L."/>
            <person name="Roache-Johnson K."/>
            <person name="Ding H."/>
            <person name="Giovannoni S.J."/>
            <person name="Moore L.R."/>
            <person name="Chisholm S.W."/>
        </authorList>
    </citation>
    <scope>NUCLEOTIDE SEQUENCE [LARGE SCALE GENOMIC DNA]</scope>
    <source>
        <strain evidence="3">PAC1</strain>
    </source>
</reference>
<evidence type="ECO:0000313" key="2">
    <source>
        <dbReference type="EMBL" id="KGG20917.1"/>
    </source>
</evidence>
<feature type="compositionally biased region" description="Acidic residues" evidence="1">
    <location>
        <begin position="59"/>
        <end position="81"/>
    </location>
</feature>
<organism evidence="2 3">
    <name type="scientific">Prochlorococcus marinus str. PAC1</name>
    <dbReference type="NCBI Taxonomy" id="59924"/>
    <lineage>
        <taxon>Bacteria</taxon>
        <taxon>Bacillati</taxon>
        <taxon>Cyanobacteriota</taxon>
        <taxon>Cyanophyceae</taxon>
        <taxon>Synechococcales</taxon>
        <taxon>Prochlorococcaceae</taxon>
        <taxon>Prochlorococcus</taxon>
    </lineage>
</organism>
<accession>A0A0A2C5W0</accession>
<gene>
    <name evidence="2" type="ORF">EV03_0854</name>
</gene>
<comment type="caution">
    <text evidence="2">The sequence shown here is derived from an EMBL/GenBank/DDBJ whole genome shotgun (WGS) entry which is preliminary data.</text>
</comment>